<feature type="domain" description="DNA polymerase alpha/delta/epsilon subunit B" evidence="7">
    <location>
        <begin position="276"/>
        <end position="496"/>
    </location>
</feature>
<dbReference type="AlphaFoldDB" id="A0A1X0P6P7"/>
<dbReference type="InterPro" id="IPR007185">
    <property type="entry name" value="DNA_pol_a/d/e_bsu"/>
</dbReference>
<dbReference type="GO" id="GO:0042276">
    <property type="term" value="P:error-prone translesion synthesis"/>
    <property type="evidence" value="ECO:0007669"/>
    <property type="project" value="TreeGrafter"/>
</dbReference>
<keyword evidence="4" id="KW-0238">DNA-binding</keyword>
<sequence length="535" mass="60538">MQDYRAEIQLLARAHQYRLHPFALKELSDYVAGLGIDDERRRETLRELFALFHKLCLTDRFIDKEKMLSAIAQQSAKDRRTSEKGAPSVIPILLDEIPRVYMDERSGEMKVLSSKDPEGNRFGALRQRYLFARRRCLRSGLFRRDLTKQSLDGDLPPLLPSIALEGIDPSENVAVLGMIIRRLNEIHLEDLYGCLKLFLREDIQPPLGIVGDGFLVIVKGQWCNGRLTVNSIDLPPAERRENTLRDIGSNYDLFGHSPADLTAAFMQEKSSLQSVIIVMSHIYLDQQSTIEKLIIFFREMQNRTESELADTTLVMVGDFSSTPLHYEDVSHLPEPFEGSDRYKLLLDTLATIITTHAPGVAQHTQVILVPGPNDVTGLLGVLPQPPIVSVFGKTLQTRLKRVVFAPNPCRLRFFTHEIIVSRRDFFRSLQESTRGFDWSSSEEARHVTSFEKVAKTIVDEAHLAPEVKESILWKVDGALCMPTLPHLLVLCDSTEQWECTYKGVRIVNPGSFSLAATFLWYTPADGECSLSSVEQ</sequence>
<name>A0A1X0P6P7_9TRYP</name>
<evidence type="ECO:0000256" key="4">
    <source>
        <dbReference type="ARBA" id="ARBA00023125"/>
    </source>
</evidence>
<dbReference type="Proteomes" id="UP000192257">
    <property type="component" value="Unassembled WGS sequence"/>
</dbReference>
<reference evidence="8 9" key="1">
    <citation type="submission" date="2017-03" db="EMBL/GenBank/DDBJ databases">
        <title>An alternative strategy for trypanosome survival in the mammalian bloodstream revealed through genome and transcriptome analysis of the ubiquitous bovine parasite Trypanosoma (Megatrypanum) theileri.</title>
        <authorList>
            <person name="Kelly S."/>
            <person name="Ivens A."/>
            <person name="Mott A."/>
            <person name="O'Neill E."/>
            <person name="Emms D."/>
            <person name="Macleod O."/>
            <person name="Voorheis P."/>
            <person name="Matthews J."/>
            <person name="Matthews K."/>
            <person name="Carrington M."/>
        </authorList>
    </citation>
    <scope>NUCLEOTIDE SEQUENCE [LARGE SCALE GENOMIC DNA]</scope>
    <source>
        <strain evidence="8">Edinburgh</strain>
    </source>
</reference>
<dbReference type="GO" id="GO:0008622">
    <property type="term" value="C:epsilon DNA polymerase complex"/>
    <property type="evidence" value="ECO:0007669"/>
    <property type="project" value="UniProtKB-UniRule"/>
</dbReference>
<evidence type="ECO:0000313" key="9">
    <source>
        <dbReference type="Proteomes" id="UP000192257"/>
    </source>
</evidence>
<dbReference type="GeneID" id="39982501"/>
<evidence type="ECO:0000313" key="8">
    <source>
        <dbReference type="EMBL" id="ORC92313.1"/>
    </source>
</evidence>
<dbReference type="GO" id="GO:0003677">
    <property type="term" value="F:DNA binding"/>
    <property type="evidence" value="ECO:0007669"/>
    <property type="project" value="UniProtKB-UniRule"/>
</dbReference>
<dbReference type="STRING" id="67003.A0A1X0P6P7"/>
<dbReference type="VEuPathDB" id="TriTrypDB:TM35_000045270"/>
<dbReference type="PANTHER" id="PTHR12708">
    <property type="entry name" value="DNA POLYMERASE EPSILON SUBUNIT B"/>
    <property type="match status" value="1"/>
</dbReference>
<comment type="caution">
    <text evidence="8">The sequence shown here is derived from an EMBL/GenBank/DDBJ whole genome shotgun (WGS) entry which is preliminary data.</text>
</comment>
<protein>
    <recommendedName>
        <fullName evidence="6">DNA polymerase II subunit 2</fullName>
    </recommendedName>
</protein>
<evidence type="ECO:0000259" key="7">
    <source>
        <dbReference type="Pfam" id="PF04042"/>
    </source>
</evidence>
<organism evidence="8 9">
    <name type="scientific">Trypanosoma theileri</name>
    <dbReference type="NCBI Taxonomy" id="67003"/>
    <lineage>
        <taxon>Eukaryota</taxon>
        <taxon>Discoba</taxon>
        <taxon>Euglenozoa</taxon>
        <taxon>Kinetoplastea</taxon>
        <taxon>Metakinetoplastina</taxon>
        <taxon>Trypanosomatida</taxon>
        <taxon>Trypanosomatidae</taxon>
        <taxon>Trypanosoma</taxon>
    </lineage>
</organism>
<evidence type="ECO:0000256" key="1">
    <source>
        <dbReference type="ARBA" id="ARBA00004123"/>
    </source>
</evidence>
<dbReference type="InterPro" id="IPR016266">
    <property type="entry name" value="POLE2"/>
</dbReference>
<evidence type="ECO:0000256" key="3">
    <source>
        <dbReference type="ARBA" id="ARBA00022705"/>
    </source>
</evidence>
<dbReference type="OrthoDB" id="10254730at2759"/>
<accession>A0A1X0P6P7</accession>
<proteinExistence type="inferred from homology"/>
<dbReference type="RefSeq" id="XP_028886379.1">
    <property type="nucleotide sequence ID" value="XM_029022721.1"/>
</dbReference>
<comment type="subcellular location">
    <subcellularLocation>
        <location evidence="1">Nucleus</location>
    </subcellularLocation>
</comment>
<evidence type="ECO:0000256" key="6">
    <source>
        <dbReference type="ARBA" id="ARBA00032930"/>
    </source>
</evidence>
<keyword evidence="3" id="KW-0235">DNA replication</keyword>
<dbReference type="Pfam" id="PF04042">
    <property type="entry name" value="DNA_pol_E_B"/>
    <property type="match status" value="1"/>
</dbReference>
<dbReference type="PANTHER" id="PTHR12708:SF0">
    <property type="entry name" value="DNA POLYMERASE EPSILON SUBUNIT 2"/>
    <property type="match status" value="1"/>
</dbReference>
<dbReference type="GO" id="GO:0006261">
    <property type="term" value="P:DNA-templated DNA replication"/>
    <property type="evidence" value="ECO:0007669"/>
    <property type="project" value="InterPro"/>
</dbReference>
<dbReference type="Gene3D" id="3.60.21.60">
    <property type="match status" value="1"/>
</dbReference>
<gene>
    <name evidence="8" type="ORF">TM35_000045270</name>
</gene>
<comment type="similarity">
    <text evidence="2">Belongs to the DNA polymerase epsilon subunit B family.</text>
</comment>
<evidence type="ECO:0000256" key="5">
    <source>
        <dbReference type="ARBA" id="ARBA00023242"/>
    </source>
</evidence>
<dbReference type="EMBL" id="NBCO01000004">
    <property type="protein sequence ID" value="ORC92313.1"/>
    <property type="molecule type" value="Genomic_DNA"/>
</dbReference>
<keyword evidence="9" id="KW-1185">Reference proteome</keyword>
<evidence type="ECO:0000256" key="2">
    <source>
        <dbReference type="ARBA" id="ARBA00009560"/>
    </source>
</evidence>
<keyword evidence="5" id="KW-0539">Nucleus</keyword>